<accession>A0A1G7KMU9</accession>
<feature type="transmembrane region" description="Helical" evidence="1">
    <location>
        <begin position="197"/>
        <end position="220"/>
    </location>
</feature>
<gene>
    <name evidence="2" type="ORF">SAMN05444167_2233</name>
</gene>
<name>A0A1G7KMU9_9BACT</name>
<reference evidence="2 3" key="1">
    <citation type="submission" date="2016-10" db="EMBL/GenBank/DDBJ databases">
        <authorList>
            <person name="de Groot N.N."/>
        </authorList>
    </citation>
    <scope>NUCLEOTIDE SEQUENCE [LARGE SCALE GENOMIC DNA]</scope>
    <source>
        <strain evidence="2 3">GAS232</strain>
    </source>
</reference>
<dbReference type="EMBL" id="LT629690">
    <property type="protein sequence ID" value="SDF38099.1"/>
    <property type="molecule type" value="Genomic_DNA"/>
</dbReference>
<evidence type="ECO:0000313" key="3">
    <source>
        <dbReference type="Proteomes" id="UP000182427"/>
    </source>
</evidence>
<organism evidence="2 3">
    <name type="scientific">Terriglobus roseus</name>
    <dbReference type="NCBI Taxonomy" id="392734"/>
    <lineage>
        <taxon>Bacteria</taxon>
        <taxon>Pseudomonadati</taxon>
        <taxon>Acidobacteriota</taxon>
        <taxon>Terriglobia</taxon>
        <taxon>Terriglobales</taxon>
        <taxon>Acidobacteriaceae</taxon>
        <taxon>Terriglobus</taxon>
    </lineage>
</organism>
<sequence>MKFDELTKSVIALWSFLAYPIGEILALSGIARVVWGPGPFQRLSGFITTHASVVNNPPMHAMMDTYGITKLLPIVSLVIITLSLYLFSRVIATTMNMLPPQFLTRSPHILQAVDDETKSFLWIGLRANGIHELESQVGIVVEEARAKKSWIVEQYLTWPEKRLDAAHFRFSFLKLLILWTLICVVFSRPMADVQHTHVGSALMIVTALLLALITQFLLIIQYSEMALAAKFRVARALLQSKEDFGPPELSAIREKQTEVVLESTFDRWWGFTYFGDGIISHWKNRRERIHWGKEYQDTVRKQRLAKIKAAANVQQAESIDKDFSP</sequence>
<dbReference type="Proteomes" id="UP000182427">
    <property type="component" value="Chromosome I"/>
</dbReference>
<keyword evidence="1" id="KW-1133">Transmembrane helix</keyword>
<dbReference type="AlphaFoldDB" id="A0A1G7KMU9"/>
<evidence type="ECO:0000256" key="1">
    <source>
        <dbReference type="SAM" id="Phobius"/>
    </source>
</evidence>
<feature type="transmembrane region" description="Helical" evidence="1">
    <location>
        <begin position="12"/>
        <end position="35"/>
    </location>
</feature>
<evidence type="ECO:0000313" key="2">
    <source>
        <dbReference type="EMBL" id="SDF38099.1"/>
    </source>
</evidence>
<feature type="transmembrane region" description="Helical" evidence="1">
    <location>
        <begin position="66"/>
        <end position="87"/>
    </location>
</feature>
<proteinExistence type="predicted"/>
<keyword evidence="1" id="KW-0812">Transmembrane</keyword>
<feature type="transmembrane region" description="Helical" evidence="1">
    <location>
        <begin position="171"/>
        <end position="191"/>
    </location>
</feature>
<keyword evidence="1" id="KW-0472">Membrane</keyword>
<dbReference type="RefSeq" id="WP_156785094.1">
    <property type="nucleotide sequence ID" value="NZ_LT629690.1"/>
</dbReference>
<keyword evidence="3" id="KW-1185">Reference proteome</keyword>
<protein>
    <submittedName>
        <fullName evidence="2">Uncharacterized protein</fullName>
    </submittedName>
</protein>